<dbReference type="KEGG" id="wma:WM2015_1059"/>
<gene>
    <name evidence="1" type="ORF">WM2015_1059</name>
</gene>
<reference evidence="1 2" key="1">
    <citation type="submission" date="2015-07" db="EMBL/GenBank/DDBJ databases">
        <authorList>
            <person name="Noorani M."/>
        </authorList>
    </citation>
    <scope>NUCLEOTIDE SEQUENCE [LARGE SCALE GENOMIC DNA]</scope>
    <source>
        <strain evidence="1 2">KCTC 42284</strain>
    </source>
</reference>
<dbReference type="GO" id="GO:0008168">
    <property type="term" value="F:methyltransferase activity"/>
    <property type="evidence" value="ECO:0007669"/>
    <property type="project" value="UniProtKB-KW"/>
</dbReference>
<protein>
    <submittedName>
        <fullName evidence="1">Methyltransferase</fullName>
    </submittedName>
</protein>
<proteinExistence type="predicted"/>
<dbReference type="InterPro" id="IPR016980">
    <property type="entry name" value="S-AdoMet-dep_MeTrfase_Alr7345"/>
</dbReference>
<sequence length="272" mass="29630">MKQSLKFLSGSMLALSLSALVQADDHGVDERLVEIAGGDHRPAEWIERNAHRHPAETLSFFGLSPEMTVIELSPGGGWYTSVIAPFVKDEGQYVAAHWDMEQEDLPGYAVQGFAAFTERFGDEATYGEIEIIPFNPPSKPSLGEPGSADMVLTFRNVHGWNGDGILADVFESAREVLKRGGVLGVVGHRLPEDREGTGAGGYLKQSYIVGMAESHGFRLVEASEINANPADTADHPSGVWSLPPSLRDGEETADQYRAIGESDRFTLKFVKR</sequence>
<keyword evidence="1" id="KW-0489">Methyltransferase</keyword>
<dbReference type="SUPFAM" id="SSF53335">
    <property type="entry name" value="S-adenosyl-L-methionine-dependent methyltransferases"/>
    <property type="match status" value="1"/>
</dbReference>
<evidence type="ECO:0000313" key="2">
    <source>
        <dbReference type="Proteomes" id="UP000066624"/>
    </source>
</evidence>
<evidence type="ECO:0000313" key="1">
    <source>
        <dbReference type="EMBL" id="AKS41436.1"/>
    </source>
</evidence>
<accession>A0A0K0XUY9</accession>
<dbReference type="PIRSF" id="PIRSF031679">
    <property type="entry name" value="Mtase_Alr7345_prd"/>
    <property type="match status" value="1"/>
</dbReference>
<dbReference type="EMBL" id="CP012154">
    <property type="protein sequence ID" value="AKS41436.1"/>
    <property type="molecule type" value="Genomic_DNA"/>
</dbReference>
<organism evidence="1 2">
    <name type="scientific">Wenzhouxiangella marina</name>
    <dbReference type="NCBI Taxonomy" id="1579979"/>
    <lineage>
        <taxon>Bacteria</taxon>
        <taxon>Pseudomonadati</taxon>
        <taxon>Pseudomonadota</taxon>
        <taxon>Gammaproteobacteria</taxon>
        <taxon>Chromatiales</taxon>
        <taxon>Wenzhouxiangellaceae</taxon>
        <taxon>Wenzhouxiangella</taxon>
    </lineage>
</organism>
<dbReference type="Proteomes" id="UP000066624">
    <property type="component" value="Chromosome"/>
</dbReference>
<dbReference type="GO" id="GO:0032259">
    <property type="term" value="P:methylation"/>
    <property type="evidence" value="ECO:0007669"/>
    <property type="project" value="UniProtKB-KW"/>
</dbReference>
<dbReference type="InterPro" id="IPR029063">
    <property type="entry name" value="SAM-dependent_MTases_sf"/>
</dbReference>
<dbReference type="PATRIC" id="fig|1579979.3.peg.1082"/>
<dbReference type="RefSeq" id="WP_049725073.1">
    <property type="nucleotide sequence ID" value="NZ_CP012154.1"/>
</dbReference>
<dbReference type="OrthoDB" id="9801692at2"/>
<dbReference type="AlphaFoldDB" id="A0A0K0XUY9"/>
<name>A0A0K0XUY9_9GAMM</name>
<keyword evidence="1" id="KW-0808">Transferase</keyword>
<keyword evidence="2" id="KW-1185">Reference proteome</keyword>
<dbReference type="STRING" id="1579979.WM2015_1059"/>
<dbReference type="Gene3D" id="3.40.50.150">
    <property type="entry name" value="Vaccinia Virus protein VP39"/>
    <property type="match status" value="1"/>
</dbReference>